<evidence type="ECO:0000313" key="1">
    <source>
        <dbReference type="EMBL" id="GBM89485.1"/>
    </source>
</evidence>
<sequence>MIKKQSWYENLSHRKTATIGGMRKVCTEQRQTLQVTYLRKKVIILEKESQEYKILMISKDRRENPLLLLKTRTLWIRFTSFNGAATTCASEGIS</sequence>
<organism evidence="1 2">
    <name type="scientific">Araneus ventricosus</name>
    <name type="common">Orbweaver spider</name>
    <name type="synonym">Epeira ventricosa</name>
    <dbReference type="NCBI Taxonomy" id="182803"/>
    <lineage>
        <taxon>Eukaryota</taxon>
        <taxon>Metazoa</taxon>
        <taxon>Ecdysozoa</taxon>
        <taxon>Arthropoda</taxon>
        <taxon>Chelicerata</taxon>
        <taxon>Arachnida</taxon>
        <taxon>Araneae</taxon>
        <taxon>Araneomorphae</taxon>
        <taxon>Entelegynae</taxon>
        <taxon>Araneoidea</taxon>
        <taxon>Araneidae</taxon>
        <taxon>Araneus</taxon>
    </lineage>
</organism>
<gene>
    <name evidence="1" type="ORF">AVEN_32540_1</name>
</gene>
<dbReference type="AlphaFoldDB" id="A0A4Y2JHX1"/>
<dbReference type="Proteomes" id="UP000499080">
    <property type="component" value="Unassembled WGS sequence"/>
</dbReference>
<reference evidence="1 2" key="1">
    <citation type="journal article" date="2019" name="Sci. Rep.">
        <title>Orb-weaving spider Araneus ventricosus genome elucidates the spidroin gene catalogue.</title>
        <authorList>
            <person name="Kono N."/>
            <person name="Nakamura H."/>
            <person name="Ohtoshi R."/>
            <person name="Moran D.A.P."/>
            <person name="Shinohara A."/>
            <person name="Yoshida Y."/>
            <person name="Fujiwara M."/>
            <person name="Mori M."/>
            <person name="Tomita M."/>
            <person name="Arakawa K."/>
        </authorList>
    </citation>
    <scope>NUCLEOTIDE SEQUENCE [LARGE SCALE GENOMIC DNA]</scope>
</reference>
<protein>
    <submittedName>
        <fullName evidence="1">Uncharacterized protein</fullName>
    </submittedName>
</protein>
<comment type="caution">
    <text evidence="1">The sequence shown here is derived from an EMBL/GenBank/DDBJ whole genome shotgun (WGS) entry which is preliminary data.</text>
</comment>
<accession>A0A4Y2JHX1</accession>
<keyword evidence="2" id="KW-1185">Reference proteome</keyword>
<evidence type="ECO:0000313" key="2">
    <source>
        <dbReference type="Proteomes" id="UP000499080"/>
    </source>
</evidence>
<name>A0A4Y2JHX1_ARAVE</name>
<dbReference type="EMBL" id="BGPR01003544">
    <property type="protein sequence ID" value="GBM89485.1"/>
    <property type="molecule type" value="Genomic_DNA"/>
</dbReference>
<proteinExistence type="predicted"/>